<reference evidence="2 3" key="1">
    <citation type="submission" date="2018-05" db="EMBL/GenBank/DDBJ databases">
        <title>Genome sequencing and assembly of the regulated plant pathogen Lachnellula willkommii and related sister species for the development of diagnostic species identification markers.</title>
        <authorList>
            <person name="Giroux E."/>
            <person name="Bilodeau G."/>
        </authorList>
    </citation>
    <scope>NUCLEOTIDE SEQUENCE [LARGE SCALE GENOMIC DNA]</scope>
    <source>
        <strain evidence="2 3">CBS 268.59</strain>
    </source>
</reference>
<dbReference type="PANTHER" id="PTHR42085">
    <property type="entry name" value="F-BOX DOMAIN-CONTAINING PROTEIN"/>
    <property type="match status" value="1"/>
</dbReference>
<evidence type="ECO:0000256" key="1">
    <source>
        <dbReference type="SAM" id="MobiDB-lite"/>
    </source>
</evidence>
<proteinExistence type="predicted"/>
<dbReference type="PANTHER" id="PTHR42085:SF1">
    <property type="entry name" value="F-BOX DOMAIN-CONTAINING PROTEIN"/>
    <property type="match status" value="1"/>
</dbReference>
<dbReference type="AlphaFoldDB" id="A0A8T9BX71"/>
<feature type="non-terminal residue" evidence="2">
    <location>
        <position position="408"/>
    </location>
</feature>
<dbReference type="EMBL" id="QGMK01002491">
    <property type="protein sequence ID" value="TVY58177.1"/>
    <property type="molecule type" value="Genomic_DNA"/>
</dbReference>
<evidence type="ECO:0000313" key="2">
    <source>
        <dbReference type="EMBL" id="TVY58177.1"/>
    </source>
</evidence>
<accession>A0A8T9BX71</accession>
<comment type="caution">
    <text evidence="2">The sequence shown here is derived from an EMBL/GenBank/DDBJ whole genome shotgun (WGS) entry which is preliminary data.</text>
</comment>
<protein>
    <submittedName>
        <fullName evidence="2">Uncharacterized protein</fullName>
    </submittedName>
</protein>
<name>A0A8T9BX71_9HELO</name>
<dbReference type="InterPro" id="IPR038883">
    <property type="entry name" value="AN11006-like"/>
</dbReference>
<feature type="region of interest" description="Disordered" evidence="1">
    <location>
        <begin position="1"/>
        <end position="85"/>
    </location>
</feature>
<gene>
    <name evidence="2" type="ORF">LSUE1_G010281</name>
</gene>
<evidence type="ECO:0000313" key="3">
    <source>
        <dbReference type="Proteomes" id="UP000469558"/>
    </source>
</evidence>
<dbReference type="OrthoDB" id="5413827at2759"/>
<organism evidence="2 3">
    <name type="scientific">Lachnellula suecica</name>
    <dbReference type="NCBI Taxonomy" id="602035"/>
    <lineage>
        <taxon>Eukaryota</taxon>
        <taxon>Fungi</taxon>
        <taxon>Dikarya</taxon>
        <taxon>Ascomycota</taxon>
        <taxon>Pezizomycotina</taxon>
        <taxon>Leotiomycetes</taxon>
        <taxon>Helotiales</taxon>
        <taxon>Lachnaceae</taxon>
        <taxon>Lachnellula</taxon>
    </lineage>
</organism>
<dbReference type="Proteomes" id="UP000469558">
    <property type="component" value="Unassembled WGS sequence"/>
</dbReference>
<keyword evidence="3" id="KW-1185">Reference proteome</keyword>
<sequence length="408" mass="45911">MAPQKRNGSPAPQGRRPRSHATATSFSKPTEAAAAFRSKAVNSSKQIAAVQPKVTPTTKTSKKRPADEEISKPLKPTSQASRYRSRYRLTRGTLWRDSHNPEDIEGLAKSLLADSPSHDTWGITSQGDIIGTSKRRRKTTAVRKGKDGQAIMTWAEMMEDMAASTRKPIIWNTLEKSPILRLPLEVRERIYGYVLKYEKPILLKSNWEIPERNTFNSHALLRTCKQFAIECTPFLYAQNTFQALFRPTTTRQLIYDDVPLLPSIMHHFFRDIVLDFAKESWSIDWYEKTAACLEKLLAAKPTLNSLTLIMSPKKVGMSTTAMGMRANPVAFADFLWDGGAVMQAVSKLCPRTLKVLIKKGGKRFEIEVDMRCLRALMGGHWAGANEVGIQMAEDRGVMVREELGDLKD</sequence>